<dbReference type="GO" id="GO:0000124">
    <property type="term" value="C:SAGA complex"/>
    <property type="evidence" value="ECO:0007669"/>
    <property type="project" value="TreeGrafter"/>
</dbReference>
<proteinExistence type="predicted"/>
<dbReference type="Proteomes" id="UP001162156">
    <property type="component" value="Unassembled WGS sequence"/>
</dbReference>
<keyword evidence="2" id="KW-1185">Reference proteome</keyword>
<dbReference type="Gene3D" id="1.25.10.10">
    <property type="entry name" value="Leucine-rich Repeat Variant"/>
    <property type="match status" value="1"/>
</dbReference>
<dbReference type="EMBL" id="JANEYF010005738">
    <property type="protein sequence ID" value="KAJ8927058.1"/>
    <property type="molecule type" value="Genomic_DNA"/>
</dbReference>
<evidence type="ECO:0000313" key="1">
    <source>
        <dbReference type="EMBL" id="KAJ8927058.1"/>
    </source>
</evidence>
<evidence type="ECO:0000313" key="2">
    <source>
        <dbReference type="Proteomes" id="UP001162156"/>
    </source>
</evidence>
<dbReference type="GO" id="GO:0035267">
    <property type="term" value="C:NuA4 histone acetyltransferase complex"/>
    <property type="evidence" value="ECO:0007669"/>
    <property type="project" value="TreeGrafter"/>
</dbReference>
<dbReference type="InterPro" id="IPR011989">
    <property type="entry name" value="ARM-like"/>
</dbReference>
<accession>A0AAV8WKZ9</accession>
<evidence type="ECO:0008006" key="3">
    <source>
        <dbReference type="Google" id="ProtNLM"/>
    </source>
</evidence>
<dbReference type="GO" id="GO:0006355">
    <property type="term" value="P:regulation of DNA-templated transcription"/>
    <property type="evidence" value="ECO:0007669"/>
    <property type="project" value="TreeGrafter"/>
</dbReference>
<dbReference type="PANTHER" id="PTHR11139">
    <property type="entry name" value="ATAXIA TELANGIECTASIA MUTATED ATM -RELATED"/>
    <property type="match status" value="1"/>
</dbReference>
<sequence>MGLMDGNMFCTTLEPRLFTIDTSIKEDNNFIEDLLSLCNTENSKLNASSCYKSIKNFIPLRTSALRVLAACYYLEDFREQIFQVLYKALEKPNAELQETAFECMKKFIAGYTVEKELVHQTVRPLLMTLGDVKNLSLNGVKMLSYLTQLFPHVFNERLCVQLLGILKELLKNLSNTHKPNQESDVLGAPSNSISKKGDEEQKIVTIISIFHQTPAASSKFINQLCQLILQTEQAMMIEASSPFRDVLMKFLLRYSAETLEMFLNDNYIKDKQFSRYLEYLIKHKDGKPFRDFIQNNMVKRLITMVLSNYINLSLELHERNELQYQSIRIISLLIKYDDQWLSTQQELVDALKQIWCDDAYQERHKNVDQLEYTHWKEPKLVVKILLHYFCHHPTDIDLLFQLLRATVDRFIPEFQFLRDFLENTVAQNYTVEWKRSAFFRFVELFPLNDMSQELKSKVLQLILIPCFAVSFERGETNKLVGGPPMPYQDSSDNVVSVFINKLIDPDNPFPSADCVRISLLQFSCLLVEQASPHIHDHDANNKAQGFKLRRLMTFAWPCLLVENCVDPATRYHGHLLLSHIIDKFAIHRKIVLQVFHSLLKAHALEARNVVRQALEILTPSMPLRMEEGHTMLTHWTKKIIVDEGHSMQQLYHILQLVVKHYKVYYPVRHDLVQHMVSSIQRLGFSPTATLEHRKLAVELAEVIIKWEIYGIKEKSKGSEFVENIPMKRPMFDESGESSRKKMAMTGPSGSGIIPVPVVKTEPGVSKSTDKIHVNTVLNFLLRLACQVNESATTNPANPPDIWSQSVDLKLTFFDKILMTAKTSNPNIGNICTALELLTYLLTVLDKSQILDSFKSLQGGIGACITANNSKIIKLVHNLLMKLMAIFPMERTNANLTSKDDALNTLYSDVGEVIFEGLNNYEKKENPSHLFGTVMILKAACTNNHSYIDLLITPFMKVLNKLAKEHLQPTSTEYSALTSELLILSLDLVKTRVVVMGEDMRKTFIGSIFGGINREDAGY</sequence>
<dbReference type="InterPro" id="IPR046805">
    <property type="entry name" value="Tra1_ring"/>
</dbReference>
<dbReference type="GO" id="GO:0005634">
    <property type="term" value="C:nucleus"/>
    <property type="evidence" value="ECO:0007669"/>
    <property type="project" value="TreeGrafter"/>
</dbReference>
<organism evidence="1 2">
    <name type="scientific">Rhamnusium bicolor</name>
    <dbReference type="NCBI Taxonomy" id="1586634"/>
    <lineage>
        <taxon>Eukaryota</taxon>
        <taxon>Metazoa</taxon>
        <taxon>Ecdysozoa</taxon>
        <taxon>Arthropoda</taxon>
        <taxon>Hexapoda</taxon>
        <taxon>Insecta</taxon>
        <taxon>Pterygota</taxon>
        <taxon>Neoptera</taxon>
        <taxon>Endopterygota</taxon>
        <taxon>Coleoptera</taxon>
        <taxon>Polyphaga</taxon>
        <taxon>Cucujiformia</taxon>
        <taxon>Chrysomeloidea</taxon>
        <taxon>Cerambycidae</taxon>
        <taxon>Lepturinae</taxon>
        <taxon>Rhagiini</taxon>
        <taxon>Rhamnusium</taxon>
    </lineage>
</organism>
<dbReference type="SUPFAM" id="SSF48371">
    <property type="entry name" value="ARM repeat"/>
    <property type="match status" value="2"/>
</dbReference>
<dbReference type="Pfam" id="PF20206">
    <property type="entry name" value="Tra1_ring"/>
    <property type="match status" value="1"/>
</dbReference>
<protein>
    <recommendedName>
        <fullName evidence="3">Transformation/transcription domain-associated protein</fullName>
    </recommendedName>
</protein>
<comment type="caution">
    <text evidence="1">The sequence shown here is derived from an EMBL/GenBank/DDBJ whole genome shotgun (WGS) entry which is preliminary data.</text>
</comment>
<gene>
    <name evidence="1" type="ORF">NQ314_020526</name>
</gene>
<dbReference type="PANTHER" id="PTHR11139:SF1">
    <property type="entry name" value="TRANSFORMATION_TRANSCRIPTION DOMAIN-ASSOCIATED PROTEIN"/>
    <property type="match status" value="1"/>
</dbReference>
<dbReference type="InterPro" id="IPR050517">
    <property type="entry name" value="DDR_Repair_Kinase"/>
</dbReference>
<reference evidence="1" key="1">
    <citation type="journal article" date="2023" name="Insect Mol. Biol.">
        <title>Genome sequencing provides insights into the evolution of gene families encoding plant cell wall-degrading enzymes in longhorned beetles.</title>
        <authorList>
            <person name="Shin N.R."/>
            <person name="Okamura Y."/>
            <person name="Kirsch R."/>
            <person name="Pauchet Y."/>
        </authorList>
    </citation>
    <scope>NUCLEOTIDE SEQUENCE</scope>
    <source>
        <strain evidence="1">RBIC_L_NR</strain>
    </source>
</reference>
<dbReference type="InterPro" id="IPR016024">
    <property type="entry name" value="ARM-type_fold"/>
</dbReference>
<name>A0AAV8WKZ9_9CUCU</name>
<dbReference type="GO" id="GO:0006281">
    <property type="term" value="P:DNA repair"/>
    <property type="evidence" value="ECO:0007669"/>
    <property type="project" value="TreeGrafter"/>
</dbReference>
<dbReference type="AlphaFoldDB" id="A0AAV8WKZ9"/>